<gene>
    <name evidence="6" type="ORF">BFL28_09825</name>
</gene>
<dbReference type="Proteomes" id="UP000094487">
    <property type="component" value="Unassembled WGS sequence"/>
</dbReference>
<dbReference type="GO" id="GO:0055085">
    <property type="term" value="P:transmembrane transport"/>
    <property type="evidence" value="ECO:0007669"/>
    <property type="project" value="InterPro"/>
</dbReference>
<feature type="domain" description="TonB C-terminal" evidence="5">
    <location>
        <begin position="15"/>
        <end position="111"/>
    </location>
</feature>
<accession>A0A1E3M090</accession>
<evidence type="ECO:0000313" key="6">
    <source>
        <dbReference type="EMBL" id="ODP39378.1"/>
    </source>
</evidence>
<dbReference type="SUPFAM" id="SSF74653">
    <property type="entry name" value="TolA/TonB C-terminal domain"/>
    <property type="match status" value="1"/>
</dbReference>
<name>A0A1E3M090_9SPHN</name>
<evidence type="ECO:0000259" key="5">
    <source>
        <dbReference type="PROSITE" id="PS52015"/>
    </source>
</evidence>
<evidence type="ECO:0000256" key="1">
    <source>
        <dbReference type="ARBA" id="ARBA00004167"/>
    </source>
</evidence>
<dbReference type="InterPro" id="IPR006260">
    <property type="entry name" value="TonB/TolA_C"/>
</dbReference>
<dbReference type="InterPro" id="IPR037682">
    <property type="entry name" value="TonB_C"/>
</dbReference>
<keyword evidence="2" id="KW-0812">Transmembrane</keyword>
<keyword evidence="3" id="KW-1133">Transmembrane helix</keyword>
<sequence>MTLVAAALSLLADQPVPAGDPSRWVSDSDYPAALVQADVEGTAGVELQVDAGGAVASCAISATSGSAELDALTCELLRQRARFTPQTSSAEPMAIYRTRVTWRIPRTKLITQGGRVTFAVGPQGELTDCQIERHEFEEDDLRCDAWMIGTLAARVLPLPLAGYRSISLTLAMDVAPSEFVISAVANVDRVTLARASATIAPDGSIARCRTGVAQTLEGNALDLCHGPMQPSRDRLFDRRADGGMREMAISIEIAGVRR</sequence>
<organism evidence="6 7">
    <name type="scientific">Sphingomonas turrisvirgatae</name>
    <dbReference type="NCBI Taxonomy" id="1888892"/>
    <lineage>
        <taxon>Bacteria</taxon>
        <taxon>Pseudomonadati</taxon>
        <taxon>Pseudomonadota</taxon>
        <taxon>Alphaproteobacteria</taxon>
        <taxon>Sphingomonadales</taxon>
        <taxon>Sphingomonadaceae</taxon>
        <taxon>Sphingomonas</taxon>
    </lineage>
</organism>
<comment type="caution">
    <text evidence="6">The sequence shown here is derived from an EMBL/GenBank/DDBJ whole genome shotgun (WGS) entry which is preliminary data.</text>
</comment>
<dbReference type="PROSITE" id="PS52015">
    <property type="entry name" value="TONB_CTD"/>
    <property type="match status" value="1"/>
</dbReference>
<dbReference type="NCBIfam" id="TIGR01352">
    <property type="entry name" value="tonB_Cterm"/>
    <property type="match status" value="1"/>
</dbReference>
<dbReference type="EMBL" id="MDDS01000005">
    <property type="protein sequence ID" value="ODP39378.1"/>
    <property type="molecule type" value="Genomic_DNA"/>
</dbReference>
<dbReference type="Pfam" id="PF03544">
    <property type="entry name" value="TonB_C"/>
    <property type="match status" value="1"/>
</dbReference>
<evidence type="ECO:0000256" key="2">
    <source>
        <dbReference type="ARBA" id="ARBA00022692"/>
    </source>
</evidence>
<keyword evidence="7" id="KW-1185">Reference proteome</keyword>
<dbReference type="OrthoDB" id="7585155at2"/>
<protein>
    <recommendedName>
        <fullName evidence="5">TonB C-terminal domain-containing protein</fullName>
    </recommendedName>
</protein>
<proteinExistence type="predicted"/>
<reference evidence="6 7" key="1">
    <citation type="submission" date="2016-08" db="EMBL/GenBank/DDBJ databases">
        <title>Draft genome of the agarase producing Sphingomonas sp. MCT13.</title>
        <authorList>
            <person name="D'Andrea M.M."/>
            <person name="Rossolini G.M."/>
            <person name="Thaller M.C."/>
        </authorList>
    </citation>
    <scope>NUCLEOTIDE SEQUENCE [LARGE SCALE GENOMIC DNA]</scope>
    <source>
        <strain evidence="6 7">MCT13</strain>
    </source>
</reference>
<dbReference type="STRING" id="1888892.BFL28_09825"/>
<dbReference type="AlphaFoldDB" id="A0A1E3M090"/>
<evidence type="ECO:0000313" key="7">
    <source>
        <dbReference type="Proteomes" id="UP000094487"/>
    </source>
</evidence>
<keyword evidence="4" id="KW-0472">Membrane</keyword>
<dbReference type="GO" id="GO:0016020">
    <property type="term" value="C:membrane"/>
    <property type="evidence" value="ECO:0007669"/>
    <property type="project" value="UniProtKB-SubCell"/>
</dbReference>
<evidence type="ECO:0000256" key="4">
    <source>
        <dbReference type="ARBA" id="ARBA00023136"/>
    </source>
</evidence>
<evidence type="ECO:0000256" key="3">
    <source>
        <dbReference type="ARBA" id="ARBA00022989"/>
    </source>
</evidence>
<dbReference type="RefSeq" id="WP_069318879.1">
    <property type="nucleotide sequence ID" value="NZ_MDDS01000005.1"/>
</dbReference>
<comment type="subcellular location">
    <subcellularLocation>
        <location evidence="1">Membrane</location>
        <topology evidence="1">Single-pass membrane protein</topology>
    </subcellularLocation>
</comment>
<dbReference type="Gene3D" id="3.30.1150.10">
    <property type="match status" value="1"/>
</dbReference>